<dbReference type="AlphaFoldDB" id="A2A008"/>
<gene>
    <name evidence="1" type="ORF">M23134_03324</name>
</gene>
<reference evidence="1 2" key="1">
    <citation type="submission" date="2007-01" db="EMBL/GenBank/DDBJ databases">
        <authorList>
            <person name="Haygood M."/>
            <person name="Podell S."/>
            <person name="Anderson C."/>
            <person name="Hopkinson B."/>
            <person name="Roe K."/>
            <person name="Barbeau K."/>
            <person name="Gaasterland T."/>
            <person name="Ferriera S."/>
            <person name="Johnson J."/>
            <person name="Kravitz S."/>
            <person name="Beeson K."/>
            <person name="Sutton G."/>
            <person name="Rogers Y.-H."/>
            <person name="Friedman R."/>
            <person name="Frazier M."/>
            <person name="Venter J.C."/>
        </authorList>
    </citation>
    <scope>NUCLEOTIDE SEQUENCE [LARGE SCALE GENOMIC DNA]</scope>
    <source>
        <strain evidence="1 2">ATCC 23134</strain>
    </source>
</reference>
<evidence type="ECO:0000313" key="1">
    <source>
        <dbReference type="EMBL" id="EAY24026.1"/>
    </source>
</evidence>
<accession>A2A008</accession>
<comment type="caution">
    <text evidence="1">The sequence shown here is derived from an EMBL/GenBank/DDBJ whole genome shotgun (WGS) entry which is preliminary data.</text>
</comment>
<sequence length="41" mass="4854">MRDKLDKVWDNVTKNRDKSSELVLFPTCLAKTKGHLLILYY</sequence>
<dbReference type="Proteomes" id="UP000004095">
    <property type="component" value="Unassembled WGS sequence"/>
</dbReference>
<organism evidence="1 2">
    <name type="scientific">Microscilla marina ATCC 23134</name>
    <dbReference type="NCBI Taxonomy" id="313606"/>
    <lineage>
        <taxon>Bacteria</taxon>
        <taxon>Pseudomonadati</taxon>
        <taxon>Bacteroidota</taxon>
        <taxon>Cytophagia</taxon>
        <taxon>Cytophagales</taxon>
        <taxon>Microscillaceae</taxon>
        <taxon>Microscilla</taxon>
    </lineage>
</organism>
<protein>
    <submittedName>
        <fullName evidence="1">Uncharacterized protein</fullName>
    </submittedName>
</protein>
<evidence type="ECO:0000313" key="2">
    <source>
        <dbReference type="Proteomes" id="UP000004095"/>
    </source>
</evidence>
<proteinExistence type="predicted"/>
<keyword evidence="2" id="KW-1185">Reference proteome</keyword>
<dbReference type="EMBL" id="AAWS01000087">
    <property type="protein sequence ID" value="EAY24026.1"/>
    <property type="molecule type" value="Genomic_DNA"/>
</dbReference>
<name>A2A008_MICM2</name>